<dbReference type="SUPFAM" id="SSF55073">
    <property type="entry name" value="Nucleotide cyclase"/>
    <property type="match status" value="1"/>
</dbReference>
<dbReference type="RefSeq" id="WP_377473115.1">
    <property type="nucleotide sequence ID" value="NZ_JBHLWN010000101.1"/>
</dbReference>
<dbReference type="PROSITE" id="PS50883">
    <property type="entry name" value="EAL"/>
    <property type="match status" value="1"/>
</dbReference>
<dbReference type="InterPro" id="IPR001633">
    <property type="entry name" value="EAL_dom"/>
</dbReference>
<dbReference type="InterPro" id="IPR000160">
    <property type="entry name" value="GGDEF_dom"/>
</dbReference>
<proteinExistence type="predicted"/>
<dbReference type="EMBL" id="JBHLWN010000101">
    <property type="protein sequence ID" value="MFC0215658.1"/>
    <property type="molecule type" value="Genomic_DNA"/>
</dbReference>
<protein>
    <submittedName>
        <fullName evidence="4">EAL domain-containing protein</fullName>
    </submittedName>
</protein>
<dbReference type="SUPFAM" id="SSF55785">
    <property type="entry name" value="PYP-like sensor domain (PAS domain)"/>
    <property type="match status" value="1"/>
</dbReference>
<dbReference type="InterPro" id="IPR052155">
    <property type="entry name" value="Biofilm_reg_signaling"/>
</dbReference>
<dbReference type="InterPro" id="IPR035919">
    <property type="entry name" value="EAL_sf"/>
</dbReference>
<dbReference type="SMART" id="SM00267">
    <property type="entry name" value="GGDEF"/>
    <property type="match status" value="1"/>
</dbReference>
<dbReference type="Pfam" id="PF08448">
    <property type="entry name" value="PAS_4"/>
    <property type="match status" value="1"/>
</dbReference>
<dbReference type="Gene3D" id="3.30.450.20">
    <property type="entry name" value="PAS domain"/>
    <property type="match status" value="1"/>
</dbReference>
<accession>A0ABV6DSW8</accession>
<dbReference type="InterPro" id="IPR043128">
    <property type="entry name" value="Rev_trsase/Diguanyl_cyclase"/>
</dbReference>
<gene>
    <name evidence="4" type="ORF">ACFFK0_24990</name>
</gene>
<dbReference type="SMART" id="SM00052">
    <property type="entry name" value="EAL"/>
    <property type="match status" value="1"/>
</dbReference>
<dbReference type="InterPro" id="IPR035965">
    <property type="entry name" value="PAS-like_dom_sf"/>
</dbReference>
<feature type="domain" description="EAL" evidence="2">
    <location>
        <begin position="316"/>
        <end position="568"/>
    </location>
</feature>
<dbReference type="PROSITE" id="PS50112">
    <property type="entry name" value="PAS"/>
    <property type="match status" value="1"/>
</dbReference>
<evidence type="ECO:0000313" key="5">
    <source>
        <dbReference type="Proteomes" id="UP001589776"/>
    </source>
</evidence>
<dbReference type="Pfam" id="PF00563">
    <property type="entry name" value="EAL"/>
    <property type="match status" value="1"/>
</dbReference>
<dbReference type="NCBIfam" id="TIGR00254">
    <property type="entry name" value="GGDEF"/>
    <property type="match status" value="1"/>
</dbReference>
<comment type="caution">
    <text evidence="4">The sequence shown here is derived from an EMBL/GenBank/DDBJ whole genome shotgun (WGS) entry which is preliminary data.</text>
</comment>
<organism evidence="4 5">
    <name type="scientific">Paenibacillus chartarius</name>
    <dbReference type="NCBI Taxonomy" id="747481"/>
    <lineage>
        <taxon>Bacteria</taxon>
        <taxon>Bacillati</taxon>
        <taxon>Bacillota</taxon>
        <taxon>Bacilli</taxon>
        <taxon>Bacillales</taxon>
        <taxon>Paenibacillaceae</taxon>
        <taxon>Paenibacillus</taxon>
    </lineage>
</organism>
<evidence type="ECO:0000259" key="2">
    <source>
        <dbReference type="PROSITE" id="PS50883"/>
    </source>
</evidence>
<dbReference type="CDD" id="cd01948">
    <property type="entry name" value="EAL"/>
    <property type="match status" value="1"/>
</dbReference>
<name>A0ABV6DSW8_9BACL</name>
<dbReference type="PANTHER" id="PTHR44757">
    <property type="entry name" value="DIGUANYLATE CYCLASE DGCP"/>
    <property type="match status" value="1"/>
</dbReference>
<evidence type="ECO:0000313" key="4">
    <source>
        <dbReference type="EMBL" id="MFC0215658.1"/>
    </source>
</evidence>
<dbReference type="NCBIfam" id="TIGR00229">
    <property type="entry name" value="sensory_box"/>
    <property type="match status" value="1"/>
</dbReference>
<dbReference type="InterPro" id="IPR000014">
    <property type="entry name" value="PAS"/>
</dbReference>
<evidence type="ECO:0000259" key="3">
    <source>
        <dbReference type="PROSITE" id="PS50887"/>
    </source>
</evidence>
<dbReference type="Pfam" id="PF00990">
    <property type="entry name" value="GGDEF"/>
    <property type="match status" value="1"/>
</dbReference>
<dbReference type="Gene3D" id="3.20.20.450">
    <property type="entry name" value="EAL domain"/>
    <property type="match status" value="1"/>
</dbReference>
<reference evidence="4 5" key="1">
    <citation type="submission" date="2024-09" db="EMBL/GenBank/DDBJ databases">
        <authorList>
            <person name="Sun Q."/>
            <person name="Mori K."/>
        </authorList>
    </citation>
    <scope>NUCLEOTIDE SEQUENCE [LARGE SCALE GENOMIC DNA]</scope>
    <source>
        <strain evidence="4 5">CCM 7759</strain>
    </source>
</reference>
<feature type="domain" description="PAS" evidence="1">
    <location>
        <begin position="17"/>
        <end position="53"/>
    </location>
</feature>
<dbReference type="Proteomes" id="UP001589776">
    <property type="component" value="Unassembled WGS sequence"/>
</dbReference>
<dbReference type="InterPro" id="IPR013656">
    <property type="entry name" value="PAS_4"/>
</dbReference>
<keyword evidence="5" id="KW-1185">Reference proteome</keyword>
<dbReference type="SMART" id="SM00091">
    <property type="entry name" value="PAS"/>
    <property type="match status" value="1"/>
</dbReference>
<feature type="domain" description="GGDEF" evidence="3">
    <location>
        <begin position="177"/>
        <end position="310"/>
    </location>
</feature>
<dbReference type="InterPro" id="IPR029787">
    <property type="entry name" value="Nucleotide_cyclase"/>
</dbReference>
<dbReference type="CDD" id="cd00130">
    <property type="entry name" value="PAS"/>
    <property type="match status" value="1"/>
</dbReference>
<dbReference type="SUPFAM" id="SSF141868">
    <property type="entry name" value="EAL domain-like"/>
    <property type="match status" value="1"/>
</dbReference>
<sequence length="568" mass="63288">MMTDDLMYPKDSRLKETDERYRSLFEYNPNAIFILDREGVCQAYNPAAALLLGGCTPDMQDQPLAAWLKSEEASVFAEACIRTWETGETAHVETTLLLRGSRRIDVTITLLPSLVQGHIDSLFCIVQDITQRKSDEMTINHLAYHDSLTGLPNRRLLQDRLTAMLSPSSVARPGAAASFAIMLLDLDGFKNVNDTLGHLIGDETIRYASMRLENCVRDLDLVARIGGDEFVVLLSSIDTPKQVAEIAERMIGELSKPFFVHGHSVTLSASVGIAMYPDDGDCPDSLLRLADKAMYRVKERGKNDYAFAYGEHQTIAYNSLAGMRDALAAGQFLLHYQPLMDTQLDRPVGFEALPRWRPDGGRLLLPDQFISIAEANGFIEPLTDWVLRSGCAQIHEWNSAWNAALRLHVNVSIRQLGRSRTANRLLNVLEEESFPPSLLTLEINETDLLHDLEQAARLLQELYEAGVRIAVDDFGSGYSPFGFLRRYPVHSIKLDPCLIRNIGSVRDSQLVTAITRLAEQLELDVVAEGVETAEQRKALPGLGCRIMQGYLFGMPKQAESISDEYGAI</sequence>
<dbReference type="PANTHER" id="PTHR44757:SF2">
    <property type="entry name" value="BIOFILM ARCHITECTURE MAINTENANCE PROTEIN MBAA"/>
    <property type="match status" value="1"/>
</dbReference>
<dbReference type="CDD" id="cd01949">
    <property type="entry name" value="GGDEF"/>
    <property type="match status" value="1"/>
</dbReference>
<dbReference type="Gene3D" id="3.30.70.270">
    <property type="match status" value="1"/>
</dbReference>
<evidence type="ECO:0000259" key="1">
    <source>
        <dbReference type="PROSITE" id="PS50112"/>
    </source>
</evidence>
<dbReference type="PROSITE" id="PS50887">
    <property type="entry name" value="GGDEF"/>
    <property type="match status" value="1"/>
</dbReference>